<dbReference type="Pfam" id="PF02541">
    <property type="entry name" value="Ppx-GppA"/>
    <property type="match status" value="1"/>
</dbReference>
<dbReference type="PANTHER" id="PTHR30005">
    <property type="entry name" value="EXOPOLYPHOSPHATASE"/>
    <property type="match status" value="1"/>
</dbReference>
<dbReference type="SUPFAM" id="SSF53067">
    <property type="entry name" value="Actin-like ATPase domain"/>
    <property type="match status" value="2"/>
</dbReference>
<dbReference type="EMBL" id="AP025292">
    <property type="protein sequence ID" value="BDC99849.1"/>
    <property type="molecule type" value="Genomic_DNA"/>
</dbReference>
<gene>
    <name evidence="2" type="primary">ppx</name>
    <name evidence="2" type="ORF">PEPS_21300</name>
</gene>
<proteinExistence type="predicted"/>
<reference evidence="2 3" key="1">
    <citation type="submission" date="2021-12" db="EMBL/GenBank/DDBJ databases">
        <title>Genome sequencing of bacteria with rrn-lacking chromosome and rrn-plasmid.</title>
        <authorList>
            <person name="Anda M."/>
            <person name="Iwasaki W."/>
        </authorList>
    </citation>
    <scope>NUCLEOTIDE SEQUENCE [LARGE SCALE GENOMIC DNA]</scope>
    <source>
        <strain evidence="2 3">NBRC 101262</strain>
    </source>
</reference>
<dbReference type="PANTHER" id="PTHR30005:SF0">
    <property type="entry name" value="RETROGRADE REGULATION PROTEIN 2"/>
    <property type="match status" value="1"/>
</dbReference>
<dbReference type="Gene3D" id="3.30.420.150">
    <property type="entry name" value="Exopolyphosphatase. Domain 2"/>
    <property type="match status" value="1"/>
</dbReference>
<evidence type="ECO:0000313" key="3">
    <source>
        <dbReference type="Proteomes" id="UP001354989"/>
    </source>
</evidence>
<dbReference type="InterPro" id="IPR050273">
    <property type="entry name" value="GppA/Ppx_hydrolase"/>
</dbReference>
<dbReference type="Gene3D" id="3.30.420.40">
    <property type="match status" value="1"/>
</dbReference>
<dbReference type="Proteomes" id="UP001354989">
    <property type="component" value="Chromosome"/>
</dbReference>
<evidence type="ECO:0000259" key="1">
    <source>
        <dbReference type="Pfam" id="PF02541"/>
    </source>
</evidence>
<dbReference type="InterPro" id="IPR003695">
    <property type="entry name" value="Ppx_GppA_N"/>
</dbReference>
<evidence type="ECO:0000313" key="2">
    <source>
        <dbReference type="EMBL" id="BDC99849.1"/>
    </source>
</evidence>
<dbReference type="CDD" id="cd24006">
    <property type="entry name" value="ASKHA_NBD_PPX_GppA"/>
    <property type="match status" value="1"/>
</dbReference>
<keyword evidence="3" id="KW-1185">Reference proteome</keyword>
<dbReference type="InterPro" id="IPR043129">
    <property type="entry name" value="ATPase_NBD"/>
</dbReference>
<sequence length="295" mass="32812">MNQPRIKLAAIDIGSNAARIQISSILGDEDSPILKKVEYIRFPLRLGKDVFSTGEIGDKKKDKFIKLMQCFKLMIELHEVKHVLAFATSASREASNGQAIIEEIKKLTDIDLQIIDGEMEAEITDLALSEFIDDQKFIHIDVGGGSTELNIHEDNQRIASKSFKIGSVRVKTADDPIWDDIRSWINEHISADCGNIACLGTGGNINKIFQIAATETPHTLSTGDLKMTRDYLHKLTIDERIQRLKLNEDRADVIVPAADIYLGIMTACRAKRILVPQVGLKDGMIIKLMKSVTEG</sequence>
<feature type="domain" description="Ppx/GppA phosphatase N-terminal" evidence="1">
    <location>
        <begin position="36"/>
        <end position="291"/>
    </location>
</feature>
<organism evidence="2 3">
    <name type="scientific">Persicobacter psychrovividus</name>
    <dbReference type="NCBI Taxonomy" id="387638"/>
    <lineage>
        <taxon>Bacteria</taxon>
        <taxon>Pseudomonadati</taxon>
        <taxon>Bacteroidota</taxon>
        <taxon>Cytophagia</taxon>
        <taxon>Cytophagales</taxon>
        <taxon>Persicobacteraceae</taxon>
        <taxon>Persicobacter</taxon>
    </lineage>
</organism>
<protein>
    <submittedName>
        <fullName evidence="2">Exopolyphosphatase</fullName>
    </submittedName>
</protein>
<accession>A0ABN6L9J6</accession>
<name>A0ABN6L9J6_9BACT</name>